<dbReference type="InterPro" id="IPR011701">
    <property type="entry name" value="MFS"/>
</dbReference>
<feature type="compositionally biased region" description="Basic and acidic residues" evidence="1">
    <location>
        <begin position="44"/>
        <end position="58"/>
    </location>
</feature>
<dbReference type="GeneID" id="101850174"/>
<dbReference type="InterPro" id="IPR036259">
    <property type="entry name" value="MFS_trans_sf"/>
</dbReference>
<proteinExistence type="predicted"/>
<evidence type="ECO:0000256" key="1">
    <source>
        <dbReference type="SAM" id="MobiDB-lite"/>
    </source>
</evidence>
<keyword evidence="2" id="KW-1185">Reference proteome</keyword>
<evidence type="ECO:0000313" key="3">
    <source>
        <dbReference type="RefSeq" id="XP_005099230.1"/>
    </source>
</evidence>
<dbReference type="PANTHER" id="PTHR11360">
    <property type="entry name" value="MONOCARBOXYLATE TRANSPORTER"/>
    <property type="match status" value="1"/>
</dbReference>
<gene>
    <name evidence="3" type="primary">LOC101850174</name>
</gene>
<dbReference type="SUPFAM" id="SSF103473">
    <property type="entry name" value="MFS general substrate transporter"/>
    <property type="match status" value="1"/>
</dbReference>
<sequence>MKPYNGSFDKNGHNGAKSDYLPSENDEDRKDGCGRYSSEVPGYFDKDTGSEFRQKDSEVSSSSKKPKSQLSKLVRRVWMLRKSMLDLGSLKDPLCVVSLSAFGLMHAGKSLSIYLPPYAEEVGVSPTEASTLLTIMGAVGMPSRIAAGFLADLKIVKASTIVGVSGLVMALTMAFTPLYTSYETLVGCAVVSGTLYFQYSNLCTLMFLEVVPLESLVKVMALSVLFESVSGTITHLIHGKLDPLRLHHASLFVKMA</sequence>
<dbReference type="Proteomes" id="UP000694888">
    <property type="component" value="Unplaced"/>
</dbReference>
<dbReference type="Gene3D" id="1.20.1250.20">
    <property type="entry name" value="MFS general substrate transporter like domains"/>
    <property type="match status" value="1"/>
</dbReference>
<dbReference type="PANTHER" id="PTHR11360:SF284">
    <property type="entry name" value="EG:103B4.3 PROTEIN-RELATED"/>
    <property type="match status" value="1"/>
</dbReference>
<dbReference type="Pfam" id="PF07690">
    <property type="entry name" value="MFS_1"/>
    <property type="match status" value="1"/>
</dbReference>
<feature type="region of interest" description="Disordered" evidence="1">
    <location>
        <begin position="1"/>
        <end position="67"/>
    </location>
</feature>
<evidence type="ECO:0000313" key="2">
    <source>
        <dbReference type="Proteomes" id="UP000694888"/>
    </source>
</evidence>
<name>A0ABM0JQK6_APLCA</name>
<protein>
    <submittedName>
        <fullName evidence="3">Monocarboxylate transporter 12</fullName>
    </submittedName>
</protein>
<accession>A0ABM0JQK6</accession>
<reference evidence="3" key="1">
    <citation type="submission" date="2025-08" db="UniProtKB">
        <authorList>
            <consortium name="RefSeq"/>
        </authorList>
    </citation>
    <scope>IDENTIFICATION</scope>
</reference>
<dbReference type="InterPro" id="IPR050327">
    <property type="entry name" value="Proton-linked_MCT"/>
</dbReference>
<dbReference type="RefSeq" id="XP_005099230.1">
    <property type="nucleotide sequence ID" value="XM_005099173.1"/>
</dbReference>
<organism evidence="2 3">
    <name type="scientific">Aplysia californica</name>
    <name type="common">California sea hare</name>
    <dbReference type="NCBI Taxonomy" id="6500"/>
    <lineage>
        <taxon>Eukaryota</taxon>
        <taxon>Metazoa</taxon>
        <taxon>Spiralia</taxon>
        <taxon>Lophotrochozoa</taxon>
        <taxon>Mollusca</taxon>
        <taxon>Gastropoda</taxon>
        <taxon>Heterobranchia</taxon>
        <taxon>Euthyneura</taxon>
        <taxon>Tectipleura</taxon>
        <taxon>Aplysiida</taxon>
        <taxon>Aplysioidea</taxon>
        <taxon>Aplysiidae</taxon>
        <taxon>Aplysia</taxon>
    </lineage>
</organism>